<accession>A0A382PG57</accession>
<name>A0A382PG57_9ZZZZ</name>
<evidence type="ECO:0000256" key="2">
    <source>
        <dbReference type="ARBA" id="ARBA00005165"/>
    </source>
</evidence>
<dbReference type="EC" id="2.5.1.3" evidence="3"/>
<dbReference type="InterPro" id="IPR022998">
    <property type="entry name" value="ThiamineP_synth_TenI"/>
</dbReference>
<comment type="pathway">
    <text evidence="2">Cofactor biosynthesis; thiamine diphosphate biosynthesis; thiamine phosphate from 4-amino-2-methyl-5-diphosphomethylpyrimidine and 4-methyl-5-(2-phosphoethyl)-thiazole: step 1/1.</text>
</comment>
<keyword evidence="6" id="KW-0460">Magnesium</keyword>
<sequence length="207" mass="21198">MFGSVLQPCLCLVTDRTLGDPEDLVHRIAAAVAGGVDMVQLREKDLPGGTLLELARTVKEAIADRALLVVNERVDVALAAGASGVQLGEEALPAAIARDILVPDSLIGRSVHSVAGADEAVAQGADFLVVGTMYSTRSHPGAAPAGPELIRQISRLCDIPLIGIGGITEENLGEVLAAGAAGVAVITRILDAADPESAARKLKQAMS</sequence>
<gene>
    <name evidence="12" type="ORF">METZ01_LOCUS325070</name>
</gene>
<keyword evidence="5" id="KW-0479">Metal-binding</keyword>
<keyword evidence="4" id="KW-0808">Transferase</keyword>
<dbReference type="CDD" id="cd00564">
    <property type="entry name" value="TMP_TenI"/>
    <property type="match status" value="1"/>
</dbReference>
<reference evidence="12" key="1">
    <citation type="submission" date="2018-05" db="EMBL/GenBank/DDBJ databases">
        <authorList>
            <person name="Lanie J.A."/>
            <person name="Ng W.-L."/>
            <person name="Kazmierczak K.M."/>
            <person name="Andrzejewski T.M."/>
            <person name="Davidsen T.M."/>
            <person name="Wayne K.J."/>
            <person name="Tettelin H."/>
            <person name="Glass J.I."/>
            <person name="Rusch D."/>
            <person name="Podicherti R."/>
            <person name="Tsui H.-C.T."/>
            <person name="Winkler M.E."/>
        </authorList>
    </citation>
    <scope>NUCLEOTIDE SEQUENCE</scope>
</reference>
<dbReference type="PANTHER" id="PTHR20857:SF15">
    <property type="entry name" value="THIAMINE-PHOSPHATE SYNTHASE"/>
    <property type="match status" value="1"/>
</dbReference>
<evidence type="ECO:0000256" key="1">
    <source>
        <dbReference type="ARBA" id="ARBA00001946"/>
    </source>
</evidence>
<dbReference type="SUPFAM" id="SSF51391">
    <property type="entry name" value="Thiamin phosphate synthase"/>
    <property type="match status" value="1"/>
</dbReference>
<dbReference type="InterPro" id="IPR036206">
    <property type="entry name" value="ThiamineP_synth_sf"/>
</dbReference>
<comment type="catalytic activity">
    <reaction evidence="8">
        <text>4-methyl-5-(2-phosphooxyethyl)-thiazole + 4-amino-2-methyl-5-(diphosphooxymethyl)pyrimidine + H(+) = thiamine phosphate + diphosphate</text>
        <dbReference type="Rhea" id="RHEA:22328"/>
        <dbReference type="ChEBI" id="CHEBI:15378"/>
        <dbReference type="ChEBI" id="CHEBI:33019"/>
        <dbReference type="ChEBI" id="CHEBI:37575"/>
        <dbReference type="ChEBI" id="CHEBI:57841"/>
        <dbReference type="ChEBI" id="CHEBI:58296"/>
        <dbReference type="EC" id="2.5.1.3"/>
    </reaction>
</comment>
<evidence type="ECO:0000256" key="6">
    <source>
        <dbReference type="ARBA" id="ARBA00022842"/>
    </source>
</evidence>
<comment type="catalytic activity">
    <reaction evidence="9">
        <text>2-(2-carboxy-4-methylthiazol-5-yl)ethyl phosphate + 4-amino-2-methyl-5-(diphosphooxymethyl)pyrimidine + 2 H(+) = thiamine phosphate + CO2 + diphosphate</text>
        <dbReference type="Rhea" id="RHEA:47848"/>
        <dbReference type="ChEBI" id="CHEBI:15378"/>
        <dbReference type="ChEBI" id="CHEBI:16526"/>
        <dbReference type="ChEBI" id="CHEBI:33019"/>
        <dbReference type="ChEBI" id="CHEBI:37575"/>
        <dbReference type="ChEBI" id="CHEBI:57841"/>
        <dbReference type="ChEBI" id="CHEBI:62890"/>
        <dbReference type="EC" id="2.5.1.3"/>
    </reaction>
</comment>
<evidence type="ECO:0000256" key="8">
    <source>
        <dbReference type="ARBA" id="ARBA00047334"/>
    </source>
</evidence>
<organism evidence="12">
    <name type="scientific">marine metagenome</name>
    <dbReference type="NCBI Taxonomy" id="408172"/>
    <lineage>
        <taxon>unclassified sequences</taxon>
        <taxon>metagenomes</taxon>
        <taxon>ecological metagenomes</taxon>
    </lineage>
</organism>
<dbReference type="AlphaFoldDB" id="A0A382PG57"/>
<dbReference type="EMBL" id="UINC01107092">
    <property type="protein sequence ID" value="SVC72216.1"/>
    <property type="molecule type" value="Genomic_DNA"/>
</dbReference>
<dbReference type="HAMAP" id="MF_00097">
    <property type="entry name" value="TMP_synthase"/>
    <property type="match status" value="1"/>
</dbReference>
<dbReference type="PANTHER" id="PTHR20857">
    <property type="entry name" value="THIAMINE-PHOSPHATE PYROPHOSPHORYLASE"/>
    <property type="match status" value="1"/>
</dbReference>
<evidence type="ECO:0000259" key="11">
    <source>
        <dbReference type="Pfam" id="PF02581"/>
    </source>
</evidence>
<evidence type="ECO:0000256" key="5">
    <source>
        <dbReference type="ARBA" id="ARBA00022723"/>
    </source>
</evidence>
<dbReference type="Pfam" id="PF02581">
    <property type="entry name" value="TMP-TENI"/>
    <property type="match status" value="1"/>
</dbReference>
<dbReference type="GO" id="GO:0046872">
    <property type="term" value="F:metal ion binding"/>
    <property type="evidence" value="ECO:0007669"/>
    <property type="project" value="UniProtKB-KW"/>
</dbReference>
<evidence type="ECO:0000256" key="7">
    <source>
        <dbReference type="ARBA" id="ARBA00022977"/>
    </source>
</evidence>
<evidence type="ECO:0000313" key="12">
    <source>
        <dbReference type="EMBL" id="SVC72216.1"/>
    </source>
</evidence>
<dbReference type="GO" id="GO:0009228">
    <property type="term" value="P:thiamine biosynthetic process"/>
    <property type="evidence" value="ECO:0007669"/>
    <property type="project" value="UniProtKB-KW"/>
</dbReference>
<dbReference type="NCBIfam" id="TIGR00693">
    <property type="entry name" value="thiE"/>
    <property type="match status" value="1"/>
</dbReference>
<dbReference type="GO" id="GO:0005737">
    <property type="term" value="C:cytoplasm"/>
    <property type="evidence" value="ECO:0007669"/>
    <property type="project" value="TreeGrafter"/>
</dbReference>
<feature type="domain" description="Thiamine phosphate synthase/TenI" evidence="11">
    <location>
        <begin position="10"/>
        <end position="189"/>
    </location>
</feature>
<evidence type="ECO:0000256" key="3">
    <source>
        <dbReference type="ARBA" id="ARBA00012830"/>
    </source>
</evidence>
<dbReference type="UniPathway" id="UPA00060">
    <property type="reaction ID" value="UER00141"/>
</dbReference>
<dbReference type="GO" id="GO:0004789">
    <property type="term" value="F:thiamine-phosphate diphosphorylase activity"/>
    <property type="evidence" value="ECO:0007669"/>
    <property type="project" value="UniProtKB-EC"/>
</dbReference>
<evidence type="ECO:0000256" key="4">
    <source>
        <dbReference type="ARBA" id="ARBA00022679"/>
    </source>
</evidence>
<protein>
    <recommendedName>
        <fullName evidence="3">thiamine phosphate synthase</fullName>
        <ecNumber evidence="3">2.5.1.3</ecNumber>
    </recommendedName>
</protein>
<comment type="cofactor">
    <cofactor evidence="1">
        <name>Mg(2+)</name>
        <dbReference type="ChEBI" id="CHEBI:18420"/>
    </cofactor>
</comment>
<dbReference type="Gene3D" id="3.20.20.70">
    <property type="entry name" value="Aldolase class I"/>
    <property type="match status" value="1"/>
</dbReference>
<evidence type="ECO:0000256" key="9">
    <source>
        <dbReference type="ARBA" id="ARBA00047851"/>
    </source>
</evidence>
<proteinExistence type="inferred from homology"/>
<dbReference type="GO" id="GO:0009229">
    <property type="term" value="P:thiamine diphosphate biosynthetic process"/>
    <property type="evidence" value="ECO:0007669"/>
    <property type="project" value="UniProtKB-UniPathway"/>
</dbReference>
<dbReference type="InterPro" id="IPR013785">
    <property type="entry name" value="Aldolase_TIM"/>
</dbReference>
<evidence type="ECO:0000256" key="10">
    <source>
        <dbReference type="ARBA" id="ARBA00047883"/>
    </source>
</evidence>
<comment type="catalytic activity">
    <reaction evidence="10">
        <text>2-[(2R,5Z)-2-carboxy-4-methylthiazol-5(2H)-ylidene]ethyl phosphate + 4-amino-2-methyl-5-(diphosphooxymethyl)pyrimidine + 2 H(+) = thiamine phosphate + CO2 + diphosphate</text>
        <dbReference type="Rhea" id="RHEA:47844"/>
        <dbReference type="ChEBI" id="CHEBI:15378"/>
        <dbReference type="ChEBI" id="CHEBI:16526"/>
        <dbReference type="ChEBI" id="CHEBI:33019"/>
        <dbReference type="ChEBI" id="CHEBI:37575"/>
        <dbReference type="ChEBI" id="CHEBI:57841"/>
        <dbReference type="ChEBI" id="CHEBI:62899"/>
        <dbReference type="EC" id="2.5.1.3"/>
    </reaction>
</comment>
<feature type="non-terminal residue" evidence="12">
    <location>
        <position position="207"/>
    </location>
</feature>
<dbReference type="InterPro" id="IPR034291">
    <property type="entry name" value="TMP_synthase"/>
</dbReference>
<keyword evidence="7" id="KW-0784">Thiamine biosynthesis</keyword>